<name>A0A3M9MA43_9BACT</name>
<dbReference type="Proteomes" id="UP000272117">
    <property type="component" value="Unassembled WGS sequence"/>
</dbReference>
<dbReference type="OrthoDB" id="622163at2"/>
<dbReference type="SUPFAM" id="SSF48452">
    <property type="entry name" value="TPR-like"/>
    <property type="match status" value="1"/>
</dbReference>
<proteinExistence type="predicted"/>
<dbReference type="AlphaFoldDB" id="A0A3M9MA43"/>
<accession>A0A3M9MA43</accession>
<feature type="chain" id="PRO_5018063734" evidence="1">
    <location>
        <begin position="23"/>
        <end position="486"/>
    </location>
</feature>
<dbReference type="InterPro" id="IPR041662">
    <property type="entry name" value="SusD-like_2"/>
</dbReference>
<reference evidence="2 3" key="1">
    <citation type="submission" date="2018-11" db="EMBL/GenBank/DDBJ databases">
        <title>Rufibacter latericius sp. nov., isolated from water in Baiyang Lake.</title>
        <authorList>
            <person name="Yang Y."/>
        </authorList>
    </citation>
    <scope>NUCLEOTIDE SEQUENCE [LARGE SCALE GENOMIC DNA]</scope>
    <source>
        <strain evidence="2 3">R-22-1c-1</strain>
    </source>
</reference>
<gene>
    <name evidence="2" type="ORF">EFB08_20210</name>
</gene>
<keyword evidence="3" id="KW-1185">Reference proteome</keyword>
<dbReference type="Pfam" id="PF12771">
    <property type="entry name" value="SusD-like_2"/>
    <property type="match status" value="1"/>
</dbReference>
<comment type="caution">
    <text evidence="2">The sequence shown here is derived from an EMBL/GenBank/DDBJ whole genome shotgun (WGS) entry which is preliminary data.</text>
</comment>
<feature type="signal peptide" evidence="1">
    <location>
        <begin position="1"/>
        <end position="22"/>
    </location>
</feature>
<evidence type="ECO:0000256" key="1">
    <source>
        <dbReference type="SAM" id="SignalP"/>
    </source>
</evidence>
<organism evidence="2 3">
    <name type="scientific">Rufibacter latericius</name>
    <dbReference type="NCBI Taxonomy" id="2487040"/>
    <lineage>
        <taxon>Bacteria</taxon>
        <taxon>Pseudomonadati</taxon>
        <taxon>Bacteroidota</taxon>
        <taxon>Cytophagia</taxon>
        <taxon>Cytophagales</taxon>
        <taxon>Hymenobacteraceae</taxon>
        <taxon>Rufibacter</taxon>
    </lineage>
</organism>
<protein>
    <submittedName>
        <fullName evidence="2">SusD/RagB family nutrient-binding outer membrane lipoprotein</fullName>
    </submittedName>
</protein>
<dbReference type="EMBL" id="RJJD01000021">
    <property type="protein sequence ID" value="RNI22432.1"/>
    <property type="molecule type" value="Genomic_DNA"/>
</dbReference>
<dbReference type="Gene3D" id="1.25.40.390">
    <property type="match status" value="1"/>
</dbReference>
<keyword evidence="2" id="KW-0449">Lipoprotein</keyword>
<evidence type="ECO:0000313" key="3">
    <source>
        <dbReference type="Proteomes" id="UP000272117"/>
    </source>
</evidence>
<keyword evidence="1" id="KW-0732">Signal</keyword>
<dbReference type="RefSeq" id="WP_123128791.1">
    <property type="nucleotide sequence ID" value="NZ_RJJD01000021.1"/>
</dbReference>
<sequence>MLKTSKKYISVGLMALLPLAGCDSFLDVNDDPNRATRVSSEALLSPLIVSTADAHFQLGQYTSLFAQQLGAYTAGPQIADRHIDVRANLAWNLLYLNNLTNANLLVQQATAQGSPYYVGVGKIMQALNLGLLTDTWGEVPFSQAFQGSADFTPAYDQQEQIYATIHQLLDDALVELQKTTSAERPGADDFIYAGDIPKWRKAANALKARYTIHLVERQGTAAANAALGYVAQAFSSNADDMQLIYSERNINPWNRNIAIGITTGNFIVAPSATLINLQNGNTYPGLVDPRMPLMADRRTSTNPYSGIRNGSGTGGNTDITAATFYGKSTSPLLMVTYSEMKFIEAEARFLANGGTRTSVGSTEEAYQAYLAGIRAHMEKLGVQPADITSYLSHPQVAVGAANLTLSLIMKEKLIALYLNPEAWVDVRRYDYDPQIYPGMALPEGHNPALSGQFIRRVLYPETEAARNADEVAKVTKGLAEKMWWDL</sequence>
<evidence type="ECO:0000313" key="2">
    <source>
        <dbReference type="EMBL" id="RNI22432.1"/>
    </source>
</evidence>
<dbReference type="InterPro" id="IPR011990">
    <property type="entry name" value="TPR-like_helical_dom_sf"/>
</dbReference>